<keyword evidence="1" id="KW-0479">Metal-binding</keyword>
<evidence type="ECO:0000313" key="4">
    <source>
        <dbReference type="EMBL" id="PKB98962.1"/>
    </source>
</evidence>
<dbReference type="AlphaFoldDB" id="A0A2N0NWL9"/>
<dbReference type="GO" id="GO:0008270">
    <property type="term" value="F:zinc ion binding"/>
    <property type="evidence" value="ECO:0007669"/>
    <property type="project" value="UniProtKB-KW"/>
</dbReference>
<feature type="compositionally biased region" description="Basic and acidic residues" evidence="2">
    <location>
        <begin position="304"/>
        <end position="319"/>
    </location>
</feature>
<dbReference type="VEuPathDB" id="FungiDB:FUN_008042"/>
<dbReference type="VEuPathDB" id="FungiDB:FUN_000272"/>
<feature type="domain" description="SWIM-type" evidence="3">
    <location>
        <begin position="113"/>
        <end position="147"/>
    </location>
</feature>
<evidence type="ECO:0000256" key="2">
    <source>
        <dbReference type="SAM" id="MobiDB-lite"/>
    </source>
</evidence>
<gene>
    <name evidence="4" type="ORF">RhiirA5_403783</name>
</gene>
<evidence type="ECO:0000259" key="3">
    <source>
        <dbReference type="PROSITE" id="PS50966"/>
    </source>
</evidence>
<keyword evidence="1" id="KW-0862">Zinc</keyword>
<keyword evidence="1" id="KW-0863">Zinc-finger</keyword>
<evidence type="ECO:0000256" key="1">
    <source>
        <dbReference type="PROSITE-ProRule" id="PRU00325"/>
    </source>
</evidence>
<dbReference type="EMBL" id="LLXJ01002397">
    <property type="protein sequence ID" value="PKB98962.1"/>
    <property type="molecule type" value="Genomic_DNA"/>
</dbReference>
<dbReference type="VEuPathDB" id="FungiDB:RhiirFUN_009401"/>
<comment type="caution">
    <text evidence="4">The sequence shown here is derived from an EMBL/GenBank/DDBJ whole genome shotgun (WGS) entry which is preliminary data.</text>
</comment>
<evidence type="ECO:0000313" key="5">
    <source>
        <dbReference type="Proteomes" id="UP000232722"/>
    </source>
</evidence>
<dbReference type="PROSITE" id="PS50966">
    <property type="entry name" value="ZF_SWIM"/>
    <property type="match status" value="1"/>
</dbReference>
<protein>
    <recommendedName>
        <fullName evidence="3">SWIM-type domain-containing protein</fullName>
    </recommendedName>
</protein>
<dbReference type="Proteomes" id="UP000232722">
    <property type="component" value="Unassembled WGS sequence"/>
</dbReference>
<proteinExistence type="predicted"/>
<feature type="region of interest" description="Disordered" evidence="2">
    <location>
        <begin position="292"/>
        <end position="326"/>
    </location>
</feature>
<dbReference type="VEuPathDB" id="FungiDB:RhiirA1_543190"/>
<dbReference type="InterPro" id="IPR007527">
    <property type="entry name" value="Znf_SWIM"/>
</dbReference>
<accession>A0A2N0NWL9</accession>
<reference evidence="4 5" key="1">
    <citation type="submission" date="2016-04" db="EMBL/GenBank/DDBJ databases">
        <title>Genome analyses suggest a sexual origin of heterokaryosis in a supposedly ancient asexual fungus.</title>
        <authorList>
            <person name="Ropars J."/>
            <person name="Sedzielewska K."/>
            <person name="Noel J."/>
            <person name="Charron P."/>
            <person name="Farinelli L."/>
            <person name="Marton T."/>
            <person name="Kruger M."/>
            <person name="Pelin A."/>
            <person name="Brachmann A."/>
            <person name="Corradi N."/>
        </authorList>
    </citation>
    <scope>NUCLEOTIDE SEQUENCE [LARGE SCALE GENOMIC DNA]</scope>
    <source>
        <strain evidence="4 5">A5</strain>
    </source>
</reference>
<sequence>MNNFTDEEKAAQIKRRTYECSHSRTHTSKKVVQLDKQRKRDIQQVNCPWHMNIRKLKNQDFLIDDSTYKDGFREDDYEIKQILLKNLIENVQLDSIVEIWQIKPELLPTHSQFVILLNDGSHLCTCNFLIYYGVPCRHFFKVIRKSSNCKFHITLINQRWYNDAKFENFNEESEVITLVKDDDFNTNMTRIESFSFSQLQQIRGEQVFTSKLQNIVSSKAKYGKALGLAKKLLDIAQKLDCFNEVYGMFQSFIDEKQIELLEKVQYNVKENQVDDGNQNNELETEINCVNPLTSRRRGRPPKRYQSEGESQKIVKKNKENQSVNTNDSTLKKLRKCRGCQETGHDLRNCKVLSEKN</sequence>
<name>A0A2N0NWL9_9GLOM</name>
<organism evidence="4 5">
    <name type="scientific">Rhizophagus irregularis</name>
    <dbReference type="NCBI Taxonomy" id="588596"/>
    <lineage>
        <taxon>Eukaryota</taxon>
        <taxon>Fungi</taxon>
        <taxon>Fungi incertae sedis</taxon>
        <taxon>Mucoromycota</taxon>
        <taxon>Glomeromycotina</taxon>
        <taxon>Glomeromycetes</taxon>
        <taxon>Glomerales</taxon>
        <taxon>Glomeraceae</taxon>
        <taxon>Rhizophagus</taxon>
    </lineage>
</organism>
<reference evidence="4 5" key="2">
    <citation type="submission" date="2017-09" db="EMBL/GenBank/DDBJ databases">
        <title>Extensive intraspecific genome diversity in a model arbuscular mycorrhizal fungus.</title>
        <authorList>
            <person name="Chen E.C."/>
            <person name="Morin E."/>
            <person name="Beaudet D."/>
            <person name="Noel J."/>
            <person name="Ndikumana S."/>
            <person name="Charron P."/>
            <person name="St-Onge C."/>
            <person name="Giorgi J."/>
            <person name="Grigoriev I.V."/>
            <person name="Roux C."/>
            <person name="Martin F.M."/>
            <person name="Corradi N."/>
        </authorList>
    </citation>
    <scope>NUCLEOTIDE SEQUENCE [LARGE SCALE GENOMIC DNA]</scope>
    <source>
        <strain evidence="4 5">A5</strain>
    </source>
</reference>